<gene>
    <name evidence="2" type="ORF">BP01DRAFT_188335</name>
</gene>
<evidence type="ECO:0000313" key="2">
    <source>
        <dbReference type="EMBL" id="PYH40997.1"/>
    </source>
</evidence>
<sequence length="220" mass="24292">MKFSGNQCPFCSCLLRSVVRQRHFTRCDRAEEWHPCPSCHEKIQVRDFGLHQASCGKIANKNHGHCSALSALASQHPVLIRTTEHPSEQIPWRDGQGNTSVNTMTHDDVIIQMQHKYTALQSDFMLLVEKLHEFGAVLMSCRPMPSDVSLHRSAIPESRNAPALNSPLTVEPQTLSTHSSPGIQKNSNPLLSGIDAALSSKPFDASMLANHSVPQDKGKP</sequence>
<feature type="compositionally biased region" description="Polar residues" evidence="1">
    <location>
        <begin position="166"/>
        <end position="188"/>
    </location>
</feature>
<accession>A0A318Z3V2</accession>
<evidence type="ECO:0000313" key="3">
    <source>
        <dbReference type="Proteomes" id="UP000248349"/>
    </source>
</evidence>
<reference evidence="2 3" key="1">
    <citation type="submission" date="2016-12" db="EMBL/GenBank/DDBJ databases">
        <title>The genomes of Aspergillus section Nigri reveals drivers in fungal speciation.</title>
        <authorList>
            <consortium name="DOE Joint Genome Institute"/>
            <person name="Vesth T.C."/>
            <person name="Nybo J."/>
            <person name="Theobald S."/>
            <person name="Brandl J."/>
            <person name="Frisvad J.C."/>
            <person name="Nielsen K.F."/>
            <person name="Lyhne E.K."/>
            <person name="Kogle M.E."/>
            <person name="Kuo A."/>
            <person name="Riley R."/>
            <person name="Clum A."/>
            <person name="Nolan M."/>
            <person name="Lipzen A."/>
            <person name="Salamov A."/>
            <person name="Henrissat B."/>
            <person name="Wiebenga A."/>
            <person name="De Vries R.P."/>
            <person name="Grigoriev I.V."/>
            <person name="Mortensen U.H."/>
            <person name="Andersen M.R."/>
            <person name="Baker S.E."/>
        </authorList>
    </citation>
    <scope>NUCLEOTIDE SEQUENCE [LARGE SCALE GENOMIC DNA]</scope>
    <source>
        <strain evidence="2 3">JOP 1030-1</strain>
    </source>
</reference>
<proteinExistence type="predicted"/>
<keyword evidence="3" id="KW-1185">Reference proteome</keyword>
<dbReference type="GeneID" id="37072156"/>
<dbReference type="RefSeq" id="XP_025426979.1">
    <property type="nucleotide sequence ID" value="XM_025570928.1"/>
</dbReference>
<dbReference type="AlphaFoldDB" id="A0A318Z3V2"/>
<dbReference type="EMBL" id="KZ821271">
    <property type="protein sequence ID" value="PYH40997.1"/>
    <property type="molecule type" value="Genomic_DNA"/>
</dbReference>
<evidence type="ECO:0008006" key="4">
    <source>
        <dbReference type="Google" id="ProtNLM"/>
    </source>
</evidence>
<feature type="region of interest" description="Disordered" evidence="1">
    <location>
        <begin position="158"/>
        <end position="188"/>
    </location>
</feature>
<protein>
    <recommendedName>
        <fullName evidence="4">TRAF-type domain-containing protein</fullName>
    </recommendedName>
</protein>
<name>A0A318Z3V2_9EURO</name>
<organism evidence="2 3">
    <name type="scientific">Aspergillus saccharolyticus JOP 1030-1</name>
    <dbReference type="NCBI Taxonomy" id="1450539"/>
    <lineage>
        <taxon>Eukaryota</taxon>
        <taxon>Fungi</taxon>
        <taxon>Dikarya</taxon>
        <taxon>Ascomycota</taxon>
        <taxon>Pezizomycotina</taxon>
        <taxon>Eurotiomycetes</taxon>
        <taxon>Eurotiomycetidae</taxon>
        <taxon>Eurotiales</taxon>
        <taxon>Aspergillaceae</taxon>
        <taxon>Aspergillus</taxon>
        <taxon>Aspergillus subgen. Circumdati</taxon>
    </lineage>
</organism>
<dbReference type="Proteomes" id="UP000248349">
    <property type="component" value="Unassembled WGS sequence"/>
</dbReference>
<evidence type="ECO:0000256" key="1">
    <source>
        <dbReference type="SAM" id="MobiDB-lite"/>
    </source>
</evidence>